<proteinExistence type="predicted"/>
<dbReference type="AlphaFoldDB" id="A0A0W8FS94"/>
<evidence type="ECO:0000259" key="1">
    <source>
        <dbReference type="Pfam" id="PF00551"/>
    </source>
</evidence>
<dbReference type="SUPFAM" id="SSF53328">
    <property type="entry name" value="Formyltransferase"/>
    <property type="match status" value="1"/>
</dbReference>
<gene>
    <name evidence="2" type="ORF">ASZ90_006437</name>
</gene>
<reference evidence="2" key="1">
    <citation type="journal article" date="2015" name="Proc. Natl. Acad. Sci. U.S.A.">
        <title>Networks of energetic and metabolic interactions define dynamics in microbial communities.</title>
        <authorList>
            <person name="Embree M."/>
            <person name="Liu J.K."/>
            <person name="Al-Bassam M.M."/>
            <person name="Zengler K."/>
        </authorList>
    </citation>
    <scope>NUCLEOTIDE SEQUENCE</scope>
</reference>
<dbReference type="Pfam" id="PF00551">
    <property type="entry name" value="Formyl_trans_N"/>
    <property type="match status" value="1"/>
</dbReference>
<name>A0A0W8FS94_9ZZZZ</name>
<protein>
    <submittedName>
        <fullName evidence="2">Non-ribosomal peptide synthetase</fullName>
    </submittedName>
</protein>
<dbReference type="InterPro" id="IPR002376">
    <property type="entry name" value="Formyl_transf_N"/>
</dbReference>
<dbReference type="InterPro" id="IPR036477">
    <property type="entry name" value="Formyl_transf_N_sf"/>
</dbReference>
<dbReference type="Gene3D" id="3.40.50.170">
    <property type="entry name" value="Formyl transferase, N-terminal domain"/>
    <property type="match status" value="1"/>
</dbReference>
<organism evidence="2">
    <name type="scientific">hydrocarbon metagenome</name>
    <dbReference type="NCBI Taxonomy" id="938273"/>
    <lineage>
        <taxon>unclassified sequences</taxon>
        <taxon>metagenomes</taxon>
        <taxon>ecological metagenomes</taxon>
    </lineage>
</organism>
<comment type="caution">
    <text evidence="2">The sequence shown here is derived from an EMBL/GenBank/DDBJ whole genome shotgun (WGS) entry which is preliminary data.</text>
</comment>
<evidence type="ECO:0000313" key="2">
    <source>
        <dbReference type="EMBL" id="KUG23751.1"/>
    </source>
</evidence>
<feature type="domain" description="Formyl transferase N-terminal" evidence="1">
    <location>
        <begin position="61"/>
        <end position="138"/>
    </location>
</feature>
<dbReference type="EMBL" id="LNQE01000888">
    <property type="protein sequence ID" value="KUG23751.1"/>
    <property type="molecule type" value="Genomic_DNA"/>
</dbReference>
<sequence length="192" mass="22406">MQKKESVLFIADNSAISKIAYDYVSAFFSSVKGIFWEYGNPHVPALDYWEGEWIFSFKSDLVLPPRIFEKASKAAINFHPAPPKYRGIGGYFWALRNADQMYGVTCHHIIEEIDYGHIIAVRYFPILEKETPITLKMRAGVYCLTLLNEILEPILQEKELPLSEESWEKKLYTYEDLKNLLRHYRKSEIVGF</sequence>
<accession>A0A0W8FS94</accession>